<evidence type="ECO:0000313" key="7">
    <source>
        <dbReference type="Proteomes" id="UP000315700"/>
    </source>
</evidence>
<evidence type="ECO:0000256" key="1">
    <source>
        <dbReference type="ARBA" id="ARBA00006484"/>
    </source>
</evidence>
<reference evidence="6 7" key="1">
    <citation type="submission" date="2019-02" db="EMBL/GenBank/DDBJ databases">
        <title>Deep-cultivation of Planctomycetes and their phenomic and genomic characterization uncovers novel biology.</title>
        <authorList>
            <person name="Wiegand S."/>
            <person name="Jogler M."/>
            <person name="Boedeker C."/>
            <person name="Pinto D."/>
            <person name="Vollmers J."/>
            <person name="Rivas-Marin E."/>
            <person name="Kohn T."/>
            <person name="Peeters S.H."/>
            <person name="Heuer A."/>
            <person name="Rast P."/>
            <person name="Oberbeckmann S."/>
            <person name="Bunk B."/>
            <person name="Jeske O."/>
            <person name="Meyerdierks A."/>
            <person name="Storesund J.E."/>
            <person name="Kallscheuer N."/>
            <person name="Luecker S."/>
            <person name="Lage O.M."/>
            <person name="Pohl T."/>
            <person name="Merkel B.J."/>
            <person name="Hornburger P."/>
            <person name="Mueller R.-W."/>
            <person name="Bruemmer F."/>
            <person name="Labrenz M."/>
            <person name="Spormann A.M."/>
            <person name="Op den Camp H."/>
            <person name="Overmann J."/>
            <person name="Amann R."/>
            <person name="Jetten M.S.M."/>
            <person name="Mascher T."/>
            <person name="Medema M.H."/>
            <person name="Devos D.P."/>
            <person name="Kaster A.-K."/>
            <person name="Ovreas L."/>
            <person name="Rohde M."/>
            <person name="Galperin M.Y."/>
            <person name="Jogler C."/>
        </authorList>
    </citation>
    <scope>NUCLEOTIDE SEQUENCE [LARGE SCALE GENOMIC DNA]</scope>
    <source>
        <strain evidence="6 7">Pan44</strain>
    </source>
</reference>
<dbReference type="AlphaFoldDB" id="A0A517SF39"/>
<dbReference type="InParanoid" id="A0A517SF39"/>
<evidence type="ECO:0000256" key="2">
    <source>
        <dbReference type="ARBA" id="ARBA00022857"/>
    </source>
</evidence>
<feature type="region of interest" description="Disordered" evidence="5">
    <location>
        <begin position="266"/>
        <end position="299"/>
    </location>
</feature>
<dbReference type="PRINTS" id="PR00081">
    <property type="entry name" value="GDHRDH"/>
</dbReference>
<keyword evidence="3 6" id="KW-0560">Oxidoreductase</keyword>
<evidence type="ECO:0000256" key="4">
    <source>
        <dbReference type="RuleBase" id="RU000363"/>
    </source>
</evidence>
<sequence length="299" mass="32221">MTRGRPTKRALITGAGNGLGRSLAVRLASQGWHIGIADLLSAPAAETRALVEQAGGSAEFLPLDVRDEDQWAALRTDLQSRWPALDLLVNNAGVSCSGEVGECSLDNWDWVLSINLRGVILGCHTMVDWLKSNPERSYVLNIGSAAALLCGPGMAAYNVAKAGVVALSQSMYVELRGHNVGVTCACPWFIQTDLLKSGRFAKDSHRGFAEQAMARARVTPERFAREVLDATFRGRLMVVPGRRPKLAAAMKRLFPQTFLNLLQRHISRLPDPPPNQQALAEKPVPAVAPAPVGSRDAAS</sequence>
<dbReference type="InterPro" id="IPR002347">
    <property type="entry name" value="SDR_fam"/>
</dbReference>
<accession>A0A517SF39</accession>
<dbReference type="PRINTS" id="PR00080">
    <property type="entry name" value="SDRFAMILY"/>
</dbReference>
<dbReference type="EC" id="1.1.1.304" evidence="6"/>
<dbReference type="Proteomes" id="UP000315700">
    <property type="component" value="Chromosome"/>
</dbReference>
<feature type="compositionally biased region" description="Low complexity" evidence="5">
    <location>
        <begin position="283"/>
        <end position="292"/>
    </location>
</feature>
<dbReference type="PANTHER" id="PTHR43391">
    <property type="entry name" value="RETINOL DEHYDROGENASE-RELATED"/>
    <property type="match status" value="1"/>
</dbReference>
<dbReference type="PANTHER" id="PTHR43391:SF14">
    <property type="entry name" value="DEHYDROGENASE_REDUCTASE SDR FAMILY PROTEIN 7-LIKE"/>
    <property type="match status" value="1"/>
</dbReference>
<evidence type="ECO:0000256" key="3">
    <source>
        <dbReference type="ARBA" id="ARBA00023002"/>
    </source>
</evidence>
<comment type="similarity">
    <text evidence="1 4">Belongs to the short-chain dehydrogenases/reductases (SDR) family.</text>
</comment>
<dbReference type="GO" id="GO:0052588">
    <property type="term" value="F:diacetyl reductase ((S)-acetoin forming) (NAD+) activity"/>
    <property type="evidence" value="ECO:0007669"/>
    <property type="project" value="UniProtKB-EC"/>
</dbReference>
<dbReference type="SUPFAM" id="SSF51735">
    <property type="entry name" value="NAD(P)-binding Rossmann-fold domains"/>
    <property type="match status" value="1"/>
</dbReference>
<gene>
    <name evidence="6" type="primary">budC</name>
    <name evidence="6" type="ORF">Pan44_27770</name>
</gene>
<dbReference type="CDD" id="cd05233">
    <property type="entry name" value="SDR_c"/>
    <property type="match status" value="1"/>
</dbReference>
<name>A0A517SF39_9PLAN</name>
<dbReference type="Pfam" id="PF00106">
    <property type="entry name" value="adh_short"/>
    <property type="match status" value="1"/>
</dbReference>
<dbReference type="Gene3D" id="3.40.50.720">
    <property type="entry name" value="NAD(P)-binding Rossmann-like Domain"/>
    <property type="match status" value="1"/>
</dbReference>
<dbReference type="InterPro" id="IPR036291">
    <property type="entry name" value="NAD(P)-bd_dom_sf"/>
</dbReference>
<protein>
    <submittedName>
        <fullName evidence="6">Diacetyl reductase [(S)-acetoin forming]</fullName>
        <ecNumber evidence="6">1.1.1.304</ecNumber>
    </submittedName>
</protein>
<evidence type="ECO:0000256" key="5">
    <source>
        <dbReference type="SAM" id="MobiDB-lite"/>
    </source>
</evidence>
<keyword evidence="7" id="KW-1185">Reference proteome</keyword>
<dbReference type="RefSeq" id="WP_197454070.1">
    <property type="nucleotide sequence ID" value="NZ_CP036271.1"/>
</dbReference>
<evidence type="ECO:0000313" key="6">
    <source>
        <dbReference type="EMBL" id="QDT54741.1"/>
    </source>
</evidence>
<organism evidence="6 7">
    <name type="scientific">Caulifigura coniformis</name>
    <dbReference type="NCBI Taxonomy" id="2527983"/>
    <lineage>
        <taxon>Bacteria</taxon>
        <taxon>Pseudomonadati</taxon>
        <taxon>Planctomycetota</taxon>
        <taxon>Planctomycetia</taxon>
        <taxon>Planctomycetales</taxon>
        <taxon>Planctomycetaceae</taxon>
        <taxon>Caulifigura</taxon>
    </lineage>
</organism>
<keyword evidence="2" id="KW-0521">NADP</keyword>
<dbReference type="EMBL" id="CP036271">
    <property type="protein sequence ID" value="QDT54741.1"/>
    <property type="molecule type" value="Genomic_DNA"/>
</dbReference>
<dbReference type="KEGG" id="ccos:Pan44_27770"/>
<proteinExistence type="inferred from homology"/>